<evidence type="ECO:0000313" key="3">
    <source>
        <dbReference type="Proteomes" id="UP000289794"/>
    </source>
</evidence>
<keyword evidence="1" id="KW-0472">Membrane</keyword>
<evidence type="ECO:0000256" key="1">
    <source>
        <dbReference type="SAM" id="Phobius"/>
    </source>
</evidence>
<name>A0A4P6LVV3_9FIRM</name>
<gene>
    <name evidence="2" type="ORF">PMF13cell1_01468</name>
</gene>
<proteinExistence type="predicted"/>
<organism evidence="2 3">
    <name type="scientific">Blautia producta</name>
    <dbReference type="NCBI Taxonomy" id="33035"/>
    <lineage>
        <taxon>Bacteria</taxon>
        <taxon>Bacillati</taxon>
        <taxon>Bacillota</taxon>
        <taxon>Clostridia</taxon>
        <taxon>Lachnospirales</taxon>
        <taxon>Lachnospiraceae</taxon>
        <taxon>Blautia</taxon>
    </lineage>
</organism>
<evidence type="ECO:0000313" key="2">
    <source>
        <dbReference type="EMBL" id="QBE95942.1"/>
    </source>
</evidence>
<dbReference type="AlphaFoldDB" id="A0A4P6LVV3"/>
<dbReference type="EMBL" id="CP035945">
    <property type="protein sequence ID" value="QBE95942.1"/>
    <property type="molecule type" value="Genomic_DNA"/>
</dbReference>
<dbReference type="RefSeq" id="WP_130180314.1">
    <property type="nucleotide sequence ID" value="NZ_CP035945.1"/>
</dbReference>
<dbReference type="Gene3D" id="3.40.30.10">
    <property type="entry name" value="Glutaredoxin"/>
    <property type="match status" value="1"/>
</dbReference>
<dbReference type="SUPFAM" id="SSF52833">
    <property type="entry name" value="Thioredoxin-like"/>
    <property type="match status" value="1"/>
</dbReference>
<protein>
    <recommendedName>
        <fullName evidence="4">Bacteriocin transport accessory protein</fullName>
    </recommendedName>
</protein>
<dbReference type="InterPro" id="IPR046698">
    <property type="entry name" value="PedC-like"/>
</dbReference>
<dbReference type="CDD" id="cd02947">
    <property type="entry name" value="TRX_family"/>
    <property type="match status" value="1"/>
</dbReference>
<dbReference type="Pfam" id="PF20207">
    <property type="entry name" value="DUF6568"/>
    <property type="match status" value="1"/>
</dbReference>
<accession>A0A4P6LVV3</accession>
<dbReference type="KEGG" id="bpro:PMF13cell1_01468"/>
<dbReference type="Proteomes" id="UP000289794">
    <property type="component" value="Chromosome"/>
</dbReference>
<dbReference type="InterPro" id="IPR036249">
    <property type="entry name" value="Thioredoxin-like_sf"/>
</dbReference>
<reference evidence="2 3" key="1">
    <citation type="submission" date="2019-01" db="EMBL/GenBank/DDBJ databases">
        <title>PMF-metabolizing Aryl O-demethylase.</title>
        <authorList>
            <person name="Kim M."/>
        </authorList>
    </citation>
    <scope>NUCLEOTIDE SEQUENCE [LARGE SCALE GENOMIC DNA]</scope>
    <source>
        <strain evidence="2 3">PMF1</strain>
    </source>
</reference>
<keyword evidence="1" id="KW-1133">Transmembrane helix</keyword>
<keyword evidence="1" id="KW-0812">Transmembrane</keyword>
<sequence>MKKKLIGIISILILTIIIMCLIYSRQLYQGKPYDSIKGIRQISYEELLKKMDTNSFIVYIGRDDCQDCKKFNSYLSDYFEKNQDKGFYYLDLQECREKAVKDGANKEDIMAYEEIRKKLDIEWVPTVLFINKSKILSKYEFLSEEFYDIESKSVQEQELEKAYEDFNDWMNKYGK</sequence>
<evidence type="ECO:0008006" key="4">
    <source>
        <dbReference type="Google" id="ProtNLM"/>
    </source>
</evidence>
<feature type="transmembrane region" description="Helical" evidence="1">
    <location>
        <begin position="6"/>
        <end position="24"/>
    </location>
</feature>